<keyword evidence="3" id="KW-1185">Reference proteome</keyword>
<dbReference type="OrthoDB" id="1098628at2"/>
<organism evidence="2 3">
    <name type="scientific">Lutibacter agarilyticus</name>
    <dbReference type="NCBI Taxonomy" id="1109740"/>
    <lineage>
        <taxon>Bacteria</taxon>
        <taxon>Pseudomonadati</taxon>
        <taxon>Bacteroidota</taxon>
        <taxon>Flavobacteriia</taxon>
        <taxon>Flavobacteriales</taxon>
        <taxon>Flavobacteriaceae</taxon>
        <taxon>Lutibacter</taxon>
    </lineage>
</organism>
<dbReference type="Pfam" id="PF17293">
    <property type="entry name" value="Arm-DNA-bind_5"/>
    <property type="match status" value="1"/>
</dbReference>
<evidence type="ECO:0000313" key="3">
    <source>
        <dbReference type="Proteomes" id="UP000198384"/>
    </source>
</evidence>
<dbReference type="RefSeq" id="WP_089382955.1">
    <property type="nucleotide sequence ID" value="NZ_FZNT01000014.1"/>
</dbReference>
<reference evidence="2 3" key="1">
    <citation type="submission" date="2017-06" db="EMBL/GenBank/DDBJ databases">
        <authorList>
            <person name="Kim H.J."/>
            <person name="Triplett B.A."/>
        </authorList>
    </citation>
    <scope>NUCLEOTIDE SEQUENCE [LARGE SCALE GENOMIC DNA]</scope>
    <source>
        <strain evidence="2 3">DSM 29150</strain>
    </source>
</reference>
<gene>
    <name evidence="2" type="ORF">SAMN06265371_1145</name>
</gene>
<accession>A0A238Z5Z4</accession>
<protein>
    <submittedName>
        <fullName evidence="2">Phage integrase SAM-like domain-containing protein</fullName>
    </submittedName>
</protein>
<dbReference type="EMBL" id="FZNT01000014">
    <property type="protein sequence ID" value="SNR78816.1"/>
    <property type="molecule type" value="Genomic_DNA"/>
</dbReference>
<dbReference type="Proteomes" id="UP000198384">
    <property type="component" value="Unassembled WGS sequence"/>
</dbReference>
<evidence type="ECO:0000313" key="2">
    <source>
        <dbReference type="EMBL" id="SNR78816.1"/>
    </source>
</evidence>
<feature type="domain" description="Arm DNA-binding" evidence="1">
    <location>
        <begin position="17"/>
        <end position="57"/>
    </location>
</feature>
<name>A0A238Z5Z4_9FLAO</name>
<dbReference type="AlphaFoldDB" id="A0A238Z5Z4"/>
<proteinExistence type="predicted"/>
<evidence type="ECO:0000259" key="1">
    <source>
        <dbReference type="Pfam" id="PF17293"/>
    </source>
</evidence>
<dbReference type="InterPro" id="IPR035386">
    <property type="entry name" value="Arm-DNA-bind_5"/>
</dbReference>
<sequence length="59" mass="6724">MKTSSTFSILIWINASRAKNNVAEIFARVTVNQKRANISLKRKIDINFWDKNKSKAKGA</sequence>